<gene>
    <name evidence="3" type="ORF">KHY35_05435</name>
</gene>
<organism evidence="3 4">
    <name type="scientific">Bacteroides thetaiotaomicron</name>
    <dbReference type="NCBI Taxonomy" id="818"/>
    <lineage>
        <taxon>Bacteria</taxon>
        <taxon>Pseudomonadati</taxon>
        <taxon>Bacteroidota</taxon>
        <taxon>Bacteroidia</taxon>
        <taxon>Bacteroidales</taxon>
        <taxon>Bacteroidaceae</taxon>
        <taxon>Bacteroides</taxon>
    </lineage>
</organism>
<name>A0A943DT44_BACT4</name>
<proteinExistence type="predicted"/>
<dbReference type="PROSITE" id="PS51257">
    <property type="entry name" value="PROKAR_LIPOPROTEIN"/>
    <property type="match status" value="1"/>
</dbReference>
<evidence type="ECO:0000313" key="4">
    <source>
        <dbReference type="Proteomes" id="UP000782901"/>
    </source>
</evidence>
<feature type="domain" description="BIG2" evidence="2">
    <location>
        <begin position="45"/>
        <end position="124"/>
    </location>
</feature>
<evidence type="ECO:0000256" key="1">
    <source>
        <dbReference type="SAM" id="MobiDB-lite"/>
    </source>
</evidence>
<feature type="compositionally biased region" description="Basic and acidic residues" evidence="1">
    <location>
        <begin position="386"/>
        <end position="398"/>
    </location>
</feature>
<evidence type="ECO:0000313" key="3">
    <source>
        <dbReference type="EMBL" id="MBS5410149.1"/>
    </source>
</evidence>
<dbReference type="Proteomes" id="UP000782901">
    <property type="component" value="Unassembled WGS sequence"/>
</dbReference>
<dbReference type="AlphaFoldDB" id="A0A943DT44"/>
<sequence length="482" mass="52658">MKNKNSIYKNLQGVSMGIMTVCLALTACDKDKEFTPAMPEAKLINSITFDVSPTLPLAIGMDSMIVCKVEAPEELEDRTILWRSTDEAVARVSQDGTITGVAEGTAVISATPPIGFGVTASVTVTVIPQIIKAESVTLVNPREGEVIFETDRLQFKAQILPANHTYSYLTWGSSDENVATVSKDGLVTCGKAGTTTIKAYTHDHSEVVGSYELTVVEYIPVENVEVKPYTDPVCISMGAINLDVTYTPADATLGSVTWTSSNEEVATVDLGVVTPVGFGITEITATCIETGATASTVISVINGWWIWTPENNFCGPQTKNSWNLSILNPQMGDGYCRIYFPATASGKKWRQDIKIQCGNNAMFRAHRDYPIFVVKNTIPKGGDNTWDVRDSGNPHSKDTSNSYDLSDGTRLIYMDLTKKFAESSFVDAEGFHDFNLFQIKVADIPYENVDPNAAWYDVYWIRTFKTVDEAIAFAEAEIAAGK</sequence>
<feature type="domain" description="BIG2" evidence="2">
    <location>
        <begin position="220"/>
        <end position="297"/>
    </location>
</feature>
<accession>A0A943DT44</accession>
<dbReference type="InterPro" id="IPR008964">
    <property type="entry name" value="Invasin/intimin_cell_adhesion"/>
</dbReference>
<feature type="region of interest" description="Disordered" evidence="1">
    <location>
        <begin position="383"/>
        <end position="402"/>
    </location>
</feature>
<evidence type="ECO:0000259" key="2">
    <source>
        <dbReference type="SMART" id="SM00635"/>
    </source>
</evidence>
<dbReference type="SUPFAM" id="SSF49373">
    <property type="entry name" value="Invasin/intimin cell-adhesion fragments"/>
    <property type="match status" value="3"/>
</dbReference>
<comment type="caution">
    <text evidence="3">The sequence shown here is derived from an EMBL/GenBank/DDBJ whole genome shotgun (WGS) entry which is preliminary data.</text>
</comment>
<reference evidence="3" key="1">
    <citation type="submission" date="2021-02" db="EMBL/GenBank/DDBJ databases">
        <title>Infant gut strain persistence is associated with maternal origin, phylogeny, and functional potential including surface adhesion and iron acquisition.</title>
        <authorList>
            <person name="Lou Y.C."/>
        </authorList>
    </citation>
    <scope>NUCLEOTIDE SEQUENCE</scope>
    <source>
        <strain evidence="3">L3_082_243G1_dasL3_082_243G1_maxbin2.maxbin.015s ta_sub</strain>
    </source>
</reference>
<dbReference type="EMBL" id="JAGZEE010000005">
    <property type="protein sequence ID" value="MBS5410149.1"/>
    <property type="molecule type" value="Genomic_DNA"/>
</dbReference>
<feature type="domain" description="BIG2" evidence="2">
    <location>
        <begin position="132"/>
        <end position="211"/>
    </location>
</feature>
<dbReference type="InterPro" id="IPR003343">
    <property type="entry name" value="Big_2"/>
</dbReference>
<dbReference type="SMART" id="SM00635">
    <property type="entry name" value="BID_2"/>
    <property type="match status" value="3"/>
</dbReference>
<dbReference type="Gene3D" id="2.60.40.1080">
    <property type="match status" value="3"/>
</dbReference>
<dbReference type="Pfam" id="PF02368">
    <property type="entry name" value="Big_2"/>
    <property type="match status" value="3"/>
</dbReference>
<protein>
    <submittedName>
        <fullName evidence="3">Ig-like domain-containing protein</fullName>
    </submittedName>
</protein>